<dbReference type="SUPFAM" id="SSF53613">
    <property type="entry name" value="Ribokinase-like"/>
    <property type="match status" value="1"/>
</dbReference>
<evidence type="ECO:0000256" key="2">
    <source>
        <dbReference type="ARBA" id="ARBA00022777"/>
    </source>
</evidence>
<dbReference type="OrthoDB" id="8578462at2"/>
<dbReference type="GO" id="GO:0005829">
    <property type="term" value="C:cytosol"/>
    <property type="evidence" value="ECO:0007669"/>
    <property type="project" value="TreeGrafter"/>
</dbReference>
<dbReference type="AlphaFoldDB" id="A0A2M9CP79"/>
<comment type="caution">
    <text evidence="4">The sequence shown here is derived from an EMBL/GenBank/DDBJ whole genome shotgun (WGS) entry which is preliminary data.</text>
</comment>
<keyword evidence="5" id="KW-1185">Reference proteome</keyword>
<dbReference type="InterPro" id="IPR029056">
    <property type="entry name" value="Ribokinase-like"/>
</dbReference>
<dbReference type="Gene3D" id="3.40.1190.20">
    <property type="match status" value="1"/>
</dbReference>
<evidence type="ECO:0000259" key="3">
    <source>
        <dbReference type="Pfam" id="PF00294"/>
    </source>
</evidence>
<keyword evidence="2 4" id="KW-0418">Kinase</keyword>
<feature type="domain" description="Carbohydrate kinase PfkB" evidence="3">
    <location>
        <begin position="37"/>
        <end position="301"/>
    </location>
</feature>
<dbReference type="Pfam" id="PF00294">
    <property type="entry name" value="PfkB"/>
    <property type="match status" value="1"/>
</dbReference>
<dbReference type="PANTHER" id="PTHR10584">
    <property type="entry name" value="SUGAR KINASE"/>
    <property type="match status" value="1"/>
</dbReference>
<sequence>MTASPIPRRILHTGQAIVDIVMQIPALPPLGGDVYATATKITAGGGFNVMAAAARDGGDVVYLGVVGDGPFARVVTDALTSEGVAVPNDPVAGIDTGFSVAMVDGSAERTFVTSLGAEGRLDAAHLRAVPVRGGDVVYVTGYSLLHERNRAALTAWLPTVPADAVVVFDPSPMIGSIPDAAWHLMAERATLWSLNAREARLAAERFGDRPGDPSALTVGLAARVAGTVVLRDGSAGVWISGAEATHIPGHPVHAVDSNGAGDAHTGVLAAALAAGAPLADAVRRANVAAAIAVTRLGPATSPTAAEIEAALSA</sequence>
<proteinExistence type="predicted"/>
<evidence type="ECO:0000313" key="4">
    <source>
        <dbReference type="EMBL" id="PJJ73693.1"/>
    </source>
</evidence>
<dbReference type="PANTHER" id="PTHR10584:SF166">
    <property type="entry name" value="RIBOKINASE"/>
    <property type="match status" value="1"/>
</dbReference>
<dbReference type="GO" id="GO:0016301">
    <property type="term" value="F:kinase activity"/>
    <property type="evidence" value="ECO:0007669"/>
    <property type="project" value="UniProtKB-KW"/>
</dbReference>
<organism evidence="4 5">
    <name type="scientific">Diaminobutyricimonas aerilata</name>
    <dbReference type="NCBI Taxonomy" id="1162967"/>
    <lineage>
        <taxon>Bacteria</taxon>
        <taxon>Bacillati</taxon>
        <taxon>Actinomycetota</taxon>
        <taxon>Actinomycetes</taxon>
        <taxon>Micrococcales</taxon>
        <taxon>Microbacteriaceae</taxon>
        <taxon>Diaminobutyricimonas</taxon>
    </lineage>
</organism>
<keyword evidence="1" id="KW-0808">Transferase</keyword>
<dbReference type="EMBL" id="PGFF01000001">
    <property type="protein sequence ID" value="PJJ73693.1"/>
    <property type="molecule type" value="Genomic_DNA"/>
</dbReference>
<protein>
    <submittedName>
        <fullName evidence="4">Sugar/nucleoside kinase (Ribokinase family)</fullName>
    </submittedName>
</protein>
<evidence type="ECO:0000256" key="1">
    <source>
        <dbReference type="ARBA" id="ARBA00022679"/>
    </source>
</evidence>
<dbReference type="Proteomes" id="UP000228758">
    <property type="component" value="Unassembled WGS sequence"/>
</dbReference>
<dbReference type="RefSeq" id="WP_100365745.1">
    <property type="nucleotide sequence ID" value="NZ_PGFF01000001.1"/>
</dbReference>
<accession>A0A2M9CP79</accession>
<reference evidence="4 5" key="1">
    <citation type="submission" date="2017-11" db="EMBL/GenBank/DDBJ databases">
        <title>Genomic Encyclopedia of Archaeal and Bacterial Type Strains, Phase II (KMG-II): From Individual Species to Whole Genera.</title>
        <authorList>
            <person name="Goeker M."/>
        </authorList>
    </citation>
    <scope>NUCLEOTIDE SEQUENCE [LARGE SCALE GENOMIC DNA]</scope>
    <source>
        <strain evidence="4 5">DSM 27393</strain>
    </source>
</reference>
<evidence type="ECO:0000313" key="5">
    <source>
        <dbReference type="Proteomes" id="UP000228758"/>
    </source>
</evidence>
<name>A0A2M9CP79_9MICO</name>
<gene>
    <name evidence="4" type="ORF">CLV46_3289</name>
</gene>
<dbReference type="InterPro" id="IPR011611">
    <property type="entry name" value="PfkB_dom"/>
</dbReference>